<feature type="compositionally biased region" description="Polar residues" evidence="1">
    <location>
        <begin position="12"/>
        <end position="30"/>
    </location>
</feature>
<gene>
    <name evidence="2" type="ORF">PAXINDRAFT_13970</name>
</gene>
<dbReference type="Proteomes" id="UP000053647">
    <property type="component" value="Unassembled WGS sequence"/>
</dbReference>
<organism evidence="2 3">
    <name type="scientific">Paxillus involutus ATCC 200175</name>
    <dbReference type="NCBI Taxonomy" id="664439"/>
    <lineage>
        <taxon>Eukaryota</taxon>
        <taxon>Fungi</taxon>
        <taxon>Dikarya</taxon>
        <taxon>Basidiomycota</taxon>
        <taxon>Agaricomycotina</taxon>
        <taxon>Agaricomycetes</taxon>
        <taxon>Agaricomycetidae</taxon>
        <taxon>Boletales</taxon>
        <taxon>Paxilineae</taxon>
        <taxon>Paxillaceae</taxon>
        <taxon>Paxillus</taxon>
    </lineage>
</organism>
<dbReference type="AlphaFoldDB" id="A0A0C9TCE2"/>
<name>A0A0C9TCE2_PAXIN</name>
<dbReference type="EMBL" id="KN819354">
    <property type="protein sequence ID" value="KIJ13220.1"/>
    <property type="molecule type" value="Genomic_DNA"/>
</dbReference>
<evidence type="ECO:0000313" key="3">
    <source>
        <dbReference type="Proteomes" id="UP000053647"/>
    </source>
</evidence>
<sequence>MAPLSNADPLSDSFQNVATGLPTSTKSYQASPPPHSHHNQSTSDQISPTPYTSSSESSRTSFAGHLPQNLRQPRVHNAMNSDDRAPAVQTAPEANHSVQIQEGNLISHAGLLGIVTLKGSSTSEDVWDPGEIVLRDDLNFVALRPDGLDSRLVWMRYRFPLLKPRPQRLNPDAWKQGACSLPFGILNSPNIRRFPWDHADPEVV</sequence>
<reference evidence="2 3" key="1">
    <citation type="submission" date="2014-06" db="EMBL/GenBank/DDBJ databases">
        <authorList>
            <consortium name="DOE Joint Genome Institute"/>
            <person name="Kuo A."/>
            <person name="Kohler A."/>
            <person name="Nagy L.G."/>
            <person name="Floudas D."/>
            <person name="Copeland A."/>
            <person name="Barry K.W."/>
            <person name="Cichocki N."/>
            <person name="Veneault-Fourrey C."/>
            <person name="LaButti K."/>
            <person name="Lindquist E.A."/>
            <person name="Lipzen A."/>
            <person name="Lundell T."/>
            <person name="Morin E."/>
            <person name="Murat C."/>
            <person name="Sun H."/>
            <person name="Tunlid A."/>
            <person name="Henrissat B."/>
            <person name="Grigoriev I.V."/>
            <person name="Hibbett D.S."/>
            <person name="Martin F."/>
            <person name="Nordberg H.P."/>
            <person name="Cantor M.N."/>
            <person name="Hua S.X."/>
        </authorList>
    </citation>
    <scope>NUCLEOTIDE SEQUENCE [LARGE SCALE GENOMIC DNA]</scope>
    <source>
        <strain evidence="2 3">ATCC 200175</strain>
    </source>
</reference>
<accession>A0A0C9TCE2</accession>
<reference evidence="3" key="2">
    <citation type="submission" date="2015-01" db="EMBL/GenBank/DDBJ databases">
        <title>Evolutionary Origins and Diversification of the Mycorrhizal Mutualists.</title>
        <authorList>
            <consortium name="DOE Joint Genome Institute"/>
            <consortium name="Mycorrhizal Genomics Consortium"/>
            <person name="Kohler A."/>
            <person name="Kuo A."/>
            <person name="Nagy L.G."/>
            <person name="Floudas D."/>
            <person name="Copeland A."/>
            <person name="Barry K.W."/>
            <person name="Cichocki N."/>
            <person name="Veneault-Fourrey C."/>
            <person name="LaButti K."/>
            <person name="Lindquist E.A."/>
            <person name="Lipzen A."/>
            <person name="Lundell T."/>
            <person name="Morin E."/>
            <person name="Murat C."/>
            <person name="Riley R."/>
            <person name="Ohm R."/>
            <person name="Sun H."/>
            <person name="Tunlid A."/>
            <person name="Henrissat B."/>
            <person name="Grigoriev I.V."/>
            <person name="Hibbett D.S."/>
            <person name="Martin F."/>
        </authorList>
    </citation>
    <scope>NUCLEOTIDE SEQUENCE [LARGE SCALE GENOMIC DNA]</scope>
    <source>
        <strain evidence="3">ATCC 200175</strain>
    </source>
</reference>
<evidence type="ECO:0000313" key="2">
    <source>
        <dbReference type="EMBL" id="KIJ13220.1"/>
    </source>
</evidence>
<proteinExistence type="predicted"/>
<feature type="region of interest" description="Disordered" evidence="1">
    <location>
        <begin position="1"/>
        <end position="64"/>
    </location>
</feature>
<keyword evidence="3" id="KW-1185">Reference proteome</keyword>
<dbReference type="HOGENOM" id="CLU_1343633_0_0_1"/>
<evidence type="ECO:0000256" key="1">
    <source>
        <dbReference type="SAM" id="MobiDB-lite"/>
    </source>
</evidence>
<protein>
    <submittedName>
        <fullName evidence="2">Uncharacterized protein</fullName>
    </submittedName>
</protein>
<feature type="compositionally biased region" description="Low complexity" evidence="1">
    <location>
        <begin position="47"/>
        <end position="61"/>
    </location>
</feature>